<comment type="caution">
    <text evidence="1">The sequence shown here is derived from an EMBL/GenBank/DDBJ whole genome shotgun (WGS) entry which is preliminary data.</text>
</comment>
<dbReference type="SUPFAM" id="SSF49265">
    <property type="entry name" value="Fibronectin type III"/>
    <property type="match status" value="1"/>
</dbReference>
<reference evidence="1 2" key="1">
    <citation type="submission" date="2020-01" db="EMBL/GenBank/DDBJ databases">
        <title>Insect and environment-associated Actinomycetes.</title>
        <authorList>
            <person name="Currrie C."/>
            <person name="Chevrette M."/>
            <person name="Carlson C."/>
            <person name="Stubbendieck R."/>
            <person name="Wendt-Pienkowski E."/>
        </authorList>
    </citation>
    <scope>NUCLEOTIDE SEQUENCE [LARGE SCALE GENOMIC DNA]</scope>
    <source>
        <strain evidence="1 2">SID14438</strain>
    </source>
</reference>
<organism evidence="1 2">
    <name type="scientific">Streptomyces microflavus</name>
    <name type="common">Streptomyces lipmanii</name>
    <dbReference type="NCBI Taxonomy" id="1919"/>
    <lineage>
        <taxon>Bacteria</taxon>
        <taxon>Bacillati</taxon>
        <taxon>Actinomycetota</taxon>
        <taxon>Actinomycetes</taxon>
        <taxon>Kitasatosporales</taxon>
        <taxon>Streptomycetaceae</taxon>
        <taxon>Streptomyces</taxon>
    </lineage>
</organism>
<sequence length="975" mass="103923">MTIQEALNALGRWEIDLKPTIPRETLDALAYFGHVAIIQGRLDPARYGDNLLDVARYVGVLRSNSFGDDARTKTPNDNVKIGGVGMAMWLGDEDNKGDVLENATTFASGSLFPDVIRGLLPASGAITEGTLYPVAGTYSGTHQWQSPRQAIQYVCQTMSTPLVPVSWRVNNDGTLDAGPESSLFVTDPRCVVIARGAGEDMALTAIPGSMDLTGDVEDYTTRVVLLAEGEGDSTATGSADLSPGSNPYKDIHGNSLKLTRLVSESDTVTANAATRAQLALSQFIAPQRDLRLSIQDYDVHGEFALGDYVHAYDPDKGLVDNNNEIIFRGQRLNPIKLQITEISWGVTAEYTVAYRAADGTWYDLTDHIETSEAGTYVTVGDFSRQLMNSGTEPVGSRPNADTTIPGIPTLVEPFSGATYLDSRGFTRARVILAWNAPNNVDGSTILDGDHYEIRYAVDTDMLYPATWAQLSQVRWMDLQTWAQPFAAPDGDWQIAYAPWGTSTLQLQDLSTGIGYDIQIRAVDKTGNQGAWSGTTTFVTTSDNIPPSTPAAPAVAGSRIAVQVTHELGKSSGGTFNLESDLHHLEVHVDYEPYFTPSLGTLKAKVSATAGMIQAQIPVVTTVQVEETSARYVRVVAVDIAGNKSGPSDAATATALLIDDAHISDLTVSKVTAGTITASWVMGGEIKTADTGARARMSAEGYELYNAAGTRTFFADAVTGDVTIVGQVKSGTSGKRLEINPTSSYLPEIRFYPNSGSEYGFINAISSGSDVNLGMNGSQYDGGGGTQVTSRVYMTTLAARLEVIDSVTQDAFGGYALAYPNSMDVGFKKNGVLGGRFVGDQNTARLYGGAGGVGGQIYLDGNQGFLAHDIGVSTETRLALFGGYFNLTGKWRNYSAAAADDAIFTGSVLVGASTSITLTYGPTMSSQMIPVATCVAGNFGTATPTVWGVQSASTTSFTVAWNNSQGMRINFWCYRA</sequence>
<dbReference type="InterPro" id="IPR036116">
    <property type="entry name" value="FN3_sf"/>
</dbReference>
<dbReference type="Proteomes" id="UP000471648">
    <property type="component" value="Unassembled WGS sequence"/>
</dbReference>
<dbReference type="EMBL" id="JAAGME010001046">
    <property type="protein sequence ID" value="NEB70319.1"/>
    <property type="molecule type" value="Genomic_DNA"/>
</dbReference>
<evidence type="ECO:0000313" key="1">
    <source>
        <dbReference type="EMBL" id="NEB70319.1"/>
    </source>
</evidence>
<dbReference type="InterPro" id="IPR013783">
    <property type="entry name" value="Ig-like_fold"/>
</dbReference>
<proteinExistence type="predicted"/>
<dbReference type="AlphaFoldDB" id="A0A6N9VGZ8"/>
<evidence type="ECO:0000313" key="2">
    <source>
        <dbReference type="Proteomes" id="UP000471648"/>
    </source>
</evidence>
<evidence type="ECO:0008006" key="3">
    <source>
        <dbReference type="Google" id="ProtNLM"/>
    </source>
</evidence>
<protein>
    <recommendedName>
        <fullName evidence="3">Fibronectin type-III domain-containing protein</fullName>
    </recommendedName>
</protein>
<accession>A0A6N9VGZ8</accession>
<dbReference type="GO" id="GO:0005975">
    <property type="term" value="P:carbohydrate metabolic process"/>
    <property type="evidence" value="ECO:0007669"/>
    <property type="project" value="UniProtKB-ARBA"/>
</dbReference>
<name>A0A6N9VGZ8_STRMI</name>
<gene>
    <name evidence="1" type="ORF">G3I39_25160</name>
</gene>
<dbReference type="RefSeq" id="WP_164358205.1">
    <property type="nucleotide sequence ID" value="NZ_JAAGME010001046.1"/>
</dbReference>
<dbReference type="Gene3D" id="2.60.40.10">
    <property type="entry name" value="Immunoglobulins"/>
    <property type="match status" value="1"/>
</dbReference>